<name>A0A486V284_KLEPN</name>
<evidence type="ECO:0000256" key="8">
    <source>
        <dbReference type="RuleBase" id="RU003357"/>
    </source>
</evidence>
<dbReference type="InterPro" id="IPR000531">
    <property type="entry name" value="Beta-barrel_TonB"/>
</dbReference>
<dbReference type="PANTHER" id="PTHR30442:SF0">
    <property type="entry name" value="FE(3+) DICITRATE TRANSPORT PROTEIN FECA"/>
    <property type="match status" value="1"/>
</dbReference>
<evidence type="ECO:0000259" key="10">
    <source>
        <dbReference type="Pfam" id="PF00593"/>
    </source>
</evidence>
<proteinExistence type="inferred from homology"/>
<reference evidence="12" key="1">
    <citation type="submission" date="2019-03" db="EMBL/GenBank/DDBJ databases">
        <authorList>
            <consortium name="Pathogen Informatics"/>
        </authorList>
    </citation>
    <scope>NUCLEOTIDE SEQUENCE</scope>
    <source>
        <strain evidence="12">5012STDY7626355</strain>
    </source>
</reference>
<dbReference type="EMBL" id="CAAHDC010000024">
    <property type="protein sequence ID" value="VGM44871.1"/>
    <property type="molecule type" value="Genomic_DNA"/>
</dbReference>
<feature type="signal peptide" evidence="9">
    <location>
        <begin position="1"/>
        <end position="24"/>
    </location>
</feature>
<feature type="domain" description="TonB-dependent receptor-like beta-barrel" evidence="10">
    <location>
        <begin position="500"/>
        <end position="954"/>
    </location>
</feature>
<protein>
    <submittedName>
        <fullName evidence="12">Probable TonB-dependent receptor HI_1217</fullName>
    </submittedName>
</protein>
<gene>
    <name evidence="12" type="ORF">SAMEA4873556_04829</name>
</gene>
<dbReference type="InterPro" id="IPR036942">
    <property type="entry name" value="Beta-barrel_TonB_sf"/>
</dbReference>
<keyword evidence="3" id="KW-1134">Transmembrane beta strand</keyword>
<keyword evidence="6 8" id="KW-0472">Membrane</keyword>
<accession>A0A486V284</accession>
<dbReference type="GO" id="GO:0009279">
    <property type="term" value="C:cell outer membrane"/>
    <property type="evidence" value="ECO:0007669"/>
    <property type="project" value="UniProtKB-SubCell"/>
</dbReference>
<evidence type="ECO:0000256" key="4">
    <source>
        <dbReference type="ARBA" id="ARBA00022692"/>
    </source>
</evidence>
<keyword evidence="2" id="KW-0813">Transport</keyword>
<keyword evidence="12" id="KW-0675">Receptor</keyword>
<dbReference type="Pfam" id="PF07715">
    <property type="entry name" value="Plug"/>
    <property type="match status" value="1"/>
</dbReference>
<evidence type="ECO:0000256" key="1">
    <source>
        <dbReference type="ARBA" id="ARBA00004571"/>
    </source>
</evidence>
<evidence type="ECO:0000256" key="2">
    <source>
        <dbReference type="ARBA" id="ARBA00022448"/>
    </source>
</evidence>
<comment type="subcellular location">
    <subcellularLocation>
        <location evidence="1">Cell outer membrane</location>
        <topology evidence="1">Multi-pass membrane protein</topology>
    </subcellularLocation>
</comment>
<dbReference type="GO" id="GO:0033214">
    <property type="term" value="P:siderophore-iron import into cell"/>
    <property type="evidence" value="ECO:0007669"/>
    <property type="project" value="TreeGrafter"/>
</dbReference>
<evidence type="ECO:0000313" key="12">
    <source>
        <dbReference type="EMBL" id="VGM44871.1"/>
    </source>
</evidence>
<feature type="chain" id="PRO_5030095696" evidence="9">
    <location>
        <begin position="25"/>
        <end position="983"/>
    </location>
</feature>
<keyword evidence="9" id="KW-0732">Signal</keyword>
<dbReference type="Gene3D" id="2.40.170.20">
    <property type="entry name" value="TonB-dependent receptor, beta-barrel domain"/>
    <property type="match status" value="2"/>
</dbReference>
<comment type="similarity">
    <text evidence="8">Belongs to the TonB-dependent receptor family.</text>
</comment>
<keyword evidence="5 8" id="KW-0798">TonB box</keyword>
<organism evidence="12">
    <name type="scientific">Klebsiella pneumoniae</name>
    <dbReference type="NCBI Taxonomy" id="573"/>
    <lineage>
        <taxon>Bacteria</taxon>
        <taxon>Pseudomonadati</taxon>
        <taxon>Pseudomonadota</taxon>
        <taxon>Gammaproteobacteria</taxon>
        <taxon>Enterobacterales</taxon>
        <taxon>Enterobacteriaceae</taxon>
        <taxon>Klebsiella/Raoultella group</taxon>
        <taxon>Klebsiella</taxon>
        <taxon>Klebsiella pneumoniae complex</taxon>
    </lineage>
</organism>
<evidence type="ECO:0000256" key="9">
    <source>
        <dbReference type="SAM" id="SignalP"/>
    </source>
</evidence>
<dbReference type="AlphaFoldDB" id="A0A486V284"/>
<dbReference type="Pfam" id="PF00593">
    <property type="entry name" value="TonB_dep_Rec_b-barrel"/>
    <property type="match status" value="1"/>
</dbReference>
<feature type="domain" description="TonB-dependent receptor plug" evidence="11">
    <location>
        <begin position="65"/>
        <end position="152"/>
    </location>
</feature>
<evidence type="ECO:0000259" key="11">
    <source>
        <dbReference type="Pfam" id="PF07715"/>
    </source>
</evidence>
<dbReference type="PANTHER" id="PTHR30442">
    <property type="entry name" value="IRON III DICITRATE TRANSPORT PROTEIN FECA"/>
    <property type="match status" value="1"/>
</dbReference>
<keyword evidence="4" id="KW-0812">Transmembrane</keyword>
<dbReference type="InterPro" id="IPR039426">
    <property type="entry name" value="TonB-dep_rcpt-like"/>
</dbReference>
<keyword evidence="7" id="KW-0998">Cell outer membrane</keyword>
<evidence type="ECO:0000256" key="5">
    <source>
        <dbReference type="ARBA" id="ARBA00023077"/>
    </source>
</evidence>
<evidence type="ECO:0000256" key="7">
    <source>
        <dbReference type="ARBA" id="ARBA00023237"/>
    </source>
</evidence>
<dbReference type="InterPro" id="IPR012910">
    <property type="entry name" value="Plug_dom"/>
</dbReference>
<dbReference type="SUPFAM" id="SSF56935">
    <property type="entry name" value="Porins"/>
    <property type="match status" value="1"/>
</dbReference>
<dbReference type="InterPro" id="IPR037066">
    <property type="entry name" value="Plug_dom_sf"/>
</dbReference>
<dbReference type="RefSeq" id="WP_096903237.1">
    <property type="nucleotide sequence ID" value="NZ_CAAGTY010000023.1"/>
</dbReference>
<dbReference type="Gene3D" id="2.170.130.10">
    <property type="entry name" value="TonB-dependent receptor, plug domain"/>
    <property type="match status" value="1"/>
</dbReference>
<evidence type="ECO:0000256" key="3">
    <source>
        <dbReference type="ARBA" id="ARBA00022452"/>
    </source>
</evidence>
<evidence type="ECO:0000256" key="6">
    <source>
        <dbReference type="ARBA" id="ARBA00023136"/>
    </source>
</evidence>
<sequence>MKHPALTPVAASVIAILALPAATAEEKKESLGTITVNDTAENIKDRDRQGYDSQYEKDGGSVYLGKDLVERYKGTSTADVLNSAIGVYSGDARNSGALDPNVRGIQGQERVPVTVDGTEQALTVWRGYNGANNRNYIDPNLISSIEVEKSASLTGDVKTSVGGGIAIKTIGIDDVVAPGEEFGMSLKLETSSNSKTPRIPNYSYGDDYRDHPELYKDRNNYVFSDPTVNIDPASKGSAGFFNLKDNSGRLAVGTRQERFDLMAAYSHRRQGNYFSGKNGAKRYREPVQLNGNQTSGESVGPDPYLPFAANVFEPGKEVANTSMEMESWLVKTNLFLTDSQTINVGFRRSTNTYGEIMPSRLGYTKLAETHTQPQWPLANFSVNAWNLGYAWKPEDNRWIDLDATLWTTHAVGNTNTSGGYPREPRARDYLFEYGLRPRNPDIDGSLINTAATNSRNDRTGFTLRNKMALTDNLDLTLAGEMMKEKLDSNDTYISYTASPFIAAPRKGHRQEGSAAFNFDYRPTSWLELNAGAKYINGWVEDDFLKENLNNRTRFSRTDEIVSKTISTRRMLTSEEYSRARDLGWESSGPNDGTYDNLLILAKVLNRVNEYGQPVMQYGTGSNGIFFVDEEAAWQPDGDGRYTTATNPYHNGTINPDQTAIDPVSGLEGRVIQGGGSVGDVRQELPESEHWKQPGKQKNSGWAPAFGATAWITDDDRVYARYTETLRLPTIFENTSGAGGGDPRRYTPNMKWQPERGKTVEVGYVRNLQKLLNAERHADVKINYYNTVMENVFDRNGRLEFTQVDKHKTAGIEAQARYDDGGFFMDIGIDYRLKNEVCDSQAAAQLDPINTYHLKQCVTAGFPGGFLRTQLQPKYAINSNLGLRFMEETLEVGTRLRYTSSARNSDEPDLMAKFPNRYSMANNSPMHWTPTFTADLYTSYQINRSTNIELLVTNLTDRYYIDPLTRSMMPAPGRTLRLSLSSQF</sequence>